<dbReference type="InterPro" id="IPR001762">
    <property type="entry name" value="Disintegrin_dom"/>
</dbReference>
<feature type="binding site" evidence="4">
    <location>
        <position position="412"/>
    </location>
    <ligand>
        <name>Zn(2+)</name>
        <dbReference type="ChEBI" id="CHEBI:29105"/>
        <note>catalytic</note>
    </ligand>
</feature>
<keyword evidence="6" id="KW-0812">Transmembrane</keyword>
<evidence type="ECO:0000256" key="3">
    <source>
        <dbReference type="ARBA" id="ARBA00022685"/>
    </source>
</evidence>
<feature type="region of interest" description="Disordered" evidence="5">
    <location>
        <begin position="761"/>
        <end position="853"/>
    </location>
</feature>
<evidence type="ECO:0000256" key="4">
    <source>
        <dbReference type="PROSITE-ProRule" id="PRU00276"/>
    </source>
</evidence>
<dbReference type="PANTHER" id="PTHR45702:SF2">
    <property type="entry name" value="KUZBANIAN, ISOFORM A"/>
    <property type="match status" value="1"/>
</dbReference>
<keyword evidence="4" id="KW-0479">Metal-binding</keyword>
<dbReference type="InterPro" id="IPR036436">
    <property type="entry name" value="Disintegrin_dom_sf"/>
</dbReference>
<dbReference type="Gene3D" id="3.40.390.10">
    <property type="entry name" value="Collagenase (Catalytic Domain)"/>
    <property type="match status" value="1"/>
</dbReference>
<feature type="signal peptide" evidence="7">
    <location>
        <begin position="1"/>
        <end position="19"/>
    </location>
</feature>
<dbReference type="SUPFAM" id="SSF55486">
    <property type="entry name" value="Metalloproteases ('zincins'), catalytic domain"/>
    <property type="match status" value="1"/>
</dbReference>
<evidence type="ECO:0000256" key="5">
    <source>
        <dbReference type="SAM" id="MobiDB-lite"/>
    </source>
</evidence>
<dbReference type="InterPro" id="IPR051489">
    <property type="entry name" value="ADAM_Metalloproteinase"/>
</dbReference>
<dbReference type="GO" id="GO:0005886">
    <property type="term" value="C:plasma membrane"/>
    <property type="evidence" value="ECO:0007669"/>
    <property type="project" value="TreeGrafter"/>
</dbReference>
<keyword evidence="7" id="KW-0732">Signal</keyword>
<evidence type="ECO:0000259" key="9">
    <source>
        <dbReference type="PROSITE" id="PS50215"/>
    </source>
</evidence>
<feature type="active site" evidence="4">
    <location>
        <position position="413"/>
    </location>
</feature>
<feature type="compositionally biased region" description="Polar residues" evidence="5">
    <location>
        <begin position="776"/>
        <end position="786"/>
    </location>
</feature>
<comment type="caution">
    <text evidence="4">Lacks conserved residue(s) required for the propagation of feature annotation.</text>
</comment>
<dbReference type="GO" id="GO:0004222">
    <property type="term" value="F:metalloendopeptidase activity"/>
    <property type="evidence" value="ECO:0007669"/>
    <property type="project" value="InterPro"/>
</dbReference>
<evidence type="ECO:0000259" key="8">
    <source>
        <dbReference type="PROSITE" id="PS50214"/>
    </source>
</evidence>
<feature type="transmembrane region" description="Helical" evidence="6">
    <location>
        <begin position="735"/>
        <end position="756"/>
    </location>
</feature>
<feature type="binding site" evidence="4">
    <location>
        <position position="416"/>
    </location>
    <ligand>
        <name>Zn(2+)</name>
        <dbReference type="ChEBI" id="CHEBI:29105"/>
        <note>catalytic</note>
    </ligand>
</feature>
<sequence length="853" mass="95752">MNQLVHLIVLVSIVTSLWTLNSEAVVLNDYILDYQPLHFDPSHLHNEHNRAKRAIDSHLYWSFNAYGRLFNLHLQPLKSIFTDTHELVLGSELPQAVDTSFIYEGSLTDDSSSTAFISIINGSVSGHVVVPGHTTYYIEPARNHFKSSTFHTIIYRESHMNLDPYRHKREAFETCGNRELFSKLDKMWQQVEPVKRTHKSQFHQDSTSHNKYSAKFNSGESWSRQTRDLKSNARTCVMSLQADKLLFNHYLQKYSSPERATEEILSLFASHIYRIKDIYGNTSFARTDDPSVVFRLINFQLQRSKIITDCQKPGFCTDNLDVSNFLDLTSEDDFNDFCLVHTFTYRDFVGGTLGLAWVATPQSPNAGVCGKFNIMRDSNNKVAKRSLNTGIVTLINFKQEVPARVSQLTFAHEVGHNFGAQHDATDSCAPYGTSQPNASKGNYIMFPSATQGNLPNNNQFSSCSKDSIARVLETLEPNGNRVYCFSESDKPFCGNKIVENDEQCDCGFIEDCMDKCCIGRDLNNELGCNLSSSVVPGKQVQCSPSQGPCCKSSDCSYVANGTLCQTVTDCTHNSTCTGLSATCPKPESMPNNTFCADSTKVCMSGECIGSVCESIEWKECFLTLSETTNSMQMCYISCKQNDSSECISSFDEGKVKANPKFSNLLQRIKSNRPNSDTSLGIERPAGSPCNNFKGYCDMFYKCRNVDAEGPFKQLTDMIFSPVTLKIIRTWIEDHWWAVLLMCIGVVIFMGVFIKIFEYNTPSKDPKKNQPPPPSNRPQGVSRSQPNKRAAATHSADVPMQDRGNGRNQGYNSYNQGQGNDVERYAGNQGYDNHAFQGQGPSQQYDRISKTKRY</sequence>
<evidence type="ECO:0000256" key="1">
    <source>
        <dbReference type="ARBA" id="ARBA00001809"/>
    </source>
</evidence>
<feature type="binding site" evidence="4">
    <location>
        <position position="422"/>
    </location>
    <ligand>
        <name>Zn(2+)</name>
        <dbReference type="ChEBI" id="CHEBI:29105"/>
        <note>catalytic</note>
    </ligand>
</feature>
<proteinExistence type="predicted"/>
<reference evidence="10" key="1">
    <citation type="submission" date="2014-12" db="EMBL/GenBank/DDBJ databases">
        <title>Insight into the proteome of Arion vulgaris.</title>
        <authorList>
            <person name="Aradska J."/>
            <person name="Bulat T."/>
            <person name="Smidak R."/>
            <person name="Sarate P."/>
            <person name="Gangsoo J."/>
            <person name="Sialana F."/>
            <person name="Bilban M."/>
            <person name="Lubec G."/>
        </authorList>
    </citation>
    <scope>NUCLEOTIDE SEQUENCE</scope>
    <source>
        <tissue evidence="10">Skin</tissue>
    </source>
</reference>
<dbReference type="SUPFAM" id="SSF57552">
    <property type="entry name" value="Blood coagulation inhibitor (disintegrin)"/>
    <property type="match status" value="1"/>
</dbReference>
<comment type="catalytic activity">
    <reaction evidence="1">
        <text>Endopeptidase of broad specificity.</text>
        <dbReference type="EC" id="3.4.24.81"/>
    </reaction>
</comment>
<keyword evidence="6" id="KW-0472">Membrane</keyword>
<feature type="chain" id="PRO_5002123866" description="ADAM10 endopeptidase" evidence="7">
    <location>
        <begin position="20"/>
        <end position="853"/>
    </location>
</feature>
<dbReference type="InterPro" id="IPR049038">
    <property type="entry name" value="ADAM10_Cys-rich"/>
</dbReference>
<evidence type="ECO:0000256" key="2">
    <source>
        <dbReference type="ARBA" id="ARBA00012332"/>
    </source>
</evidence>
<dbReference type="EMBL" id="HACG01023549">
    <property type="protein sequence ID" value="CEK70414.1"/>
    <property type="molecule type" value="Transcribed_RNA"/>
</dbReference>
<feature type="domain" description="Disintegrin" evidence="8">
    <location>
        <begin position="490"/>
        <end position="591"/>
    </location>
</feature>
<keyword evidence="6" id="KW-1133">Transmembrane helix</keyword>
<gene>
    <name evidence="10" type="primary">ORF74021</name>
</gene>
<dbReference type="MEROPS" id="M12.211"/>
<keyword evidence="4" id="KW-0862">Zinc</keyword>
<name>A0A0B6ZP31_9EUPU</name>
<feature type="compositionally biased region" description="Polar residues" evidence="5">
    <location>
        <begin position="805"/>
        <end position="818"/>
    </location>
</feature>
<accession>A0A0B6ZP31</accession>
<keyword evidence="3" id="KW-0165">Cleavage on pair of basic residues</keyword>
<feature type="domain" description="Peptidase M12B" evidence="9">
    <location>
        <begin position="234"/>
        <end position="478"/>
    </location>
</feature>
<evidence type="ECO:0000256" key="6">
    <source>
        <dbReference type="SAM" id="Phobius"/>
    </source>
</evidence>
<evidence type="ECO:0000256" key="7">
    <source>
        <dbReference type="SAM" id="SignalP"/>
    </source>
</evidence>
<dbReference type="Gene3D" id="4.10.70.10">
    <property type="entry name" value="Disintegrin domain"/>
    <property type="match status" value="1"/>
</dbReference>
<dbReference type="GO" id="GO:0006509">
    <property type="term" value="P:membrane protein ectodomain proteolysis"/>
    <property type="evidence" value="ECO:0007669"/>
    <property type="project" value="TreeGrafter"/>
</dbReference>
<dbReference type="Pfam" id="PF13574">
    <property type="entry name" value="Reprolysin_2"/>
    <property type="match status" value="1"/>
</dbReference>
<dbReference type="PROSITE" id="PS50215">
    <property type="entry name" value="ADAM_MEPRO"/>
    <property type="match status" value="1"/>
</dbReference>
<dbReference type="AlphaFoldDB" id="A0A0B6ZP31"/>
<evidence type="ECO:0000313" key="10">
    <source>
        <dbReference type="EMBL" id="CEK70414.1"/>
    </source>
</evidence>
<dbReference type="InterPro" id="IPR024079">
    <property type="entry name" value="MetalloPept_cat_dom_sf"/>
</dbReference>
<dbReference type="Pfam" id="PF21299">
    <property type="entry name" value="ADAM10_Cys-rich"/>
    <property type="match status" value="1"/>
</dbReference>
<dbReference type="SMART" id="SM00050">
    <property type="entry name" value="DISIN"/>
    <property type="match status" value="1"/>
</dbReference>
<dbReference type="InterPro" id="IPR001590">
    <property type="entry name" value="Peptidase_M12B"/>
</dbReference>
<dbReference type="GO" id="GO:0046872">
    <property type="term" value="F:metal ion binding"/>
    <property type="evidence" value="ECO:0007669"/>
    <property type="project" value="UniProtKB-KW"/>
</dbReference>
<dbReference type="GO" id="GO:0007219">
    <property type="term" value="P:Notch signaling pathway"/>
    <property type="evidence" value="ECO:0007669"/>
    <property type="project" value="TreeGrafter"/>
</dbReference>
<dbReference type="PANTHER" id="PTHR45702">
    <property type="entry name" value="ADAM10/ADAM17 METALLOPEPTIDASE FAMILY MEMBER"/>
    <property type="match status" value="1"/>
</dbReference>
<dbReference type="PROSITE" id="PS50214">
    <property type="entry name" value="DISINTEGRIN_2"/>
    <property type="match status" value="1"/>
</dbReference>
<dbReference type="EC" id="3.4.24.81" evidence="2"/>
<organism evidence="10">
    <name type="scientific">Arion vulgaris</name>
    <dbReference type="NCBI Taxonomy" id="1028688"/>
    <lineage>
        <taxon>Eukaryota</taxon>
        <taxon>Metazoa</taxon>
        <taxon>Spiralia</taxon>
        <taxon>Lophotrochozoa</taxon>
        <taxon>Mollusca</taxon>
        <taxon>Gastropoda</taxon>
        <taxon>Heterobranchia</taxon>
        <taxon>Euthyneura</taxon>
        <taxon>Panpulmonata</taxon>
        <taxon>Eupulmonata</taxon>
        <taxon>Stylommatophora</taxon>
        <taxon>Helicina</taxon>
        <taxon>Arionoidea</taxon>
        <taxon>Arionidae</taxon>
        <taxon>Arion</taxon>
    </lineage>
</organism>
<protein>
    <recommendedName>
        <fullName evidence="2">ADAM10 endopeptidase</fullName>
        <ecNumber evidence="2">3.4.24.81</ecNumber>
    </recommendedName>
</protein>